<comment type="caution">
    <text evidence="1">The sequence shown here is derived from an EMBL/GenBank/DDBJ whole genome shotgun (WGS) entry which is preliminary data.</text>
</comment>
<dbReference type="AlphaFoldDB" id="A0A4S2KL48"/>
<gene>
    <name evidence="1" type="ORF">DBV15_10773</name>
</gene>
<keyword evidence="2" id="KW-1185">Reference proteome</keyword>
<evidence type="ECO:0000313" key="2">
    <source>
        <dbReference type="Proteomes" id="UP000310200"/>
    </source>
</evidence>
<reference evidence="1 2" key="1">
    <citation type="journal article" date="2019" name="Philos. Trans. R. Soc. Lond., B, Biol. Sci.">
        <title>Ant behaviour and brain gene expression of defending hosts depend on the ecological success of the intruding social parasite.</title>
        <authorList>
            <person name="Kaur R."/>
            <person name="Stoldt M."/>
            <person name="Jongepier E."/>
            <person name="Feldmeyer B."/>
            <person name="Menzel F."/>
            <person name="Bornberg-Bauer E."/>
            <person name="Foitzik S."/>
        </authorList>
    </citation>
    <scope>NUCLEOTIDE SEQUENCE [LARGE SCALE GENOMIC DNA]</scope>
    <source>
        <tissue evidence="1">Whole body</tissue>
    </source>
</reference>
<dbReference type="EMBL" id="QBLH01002385">
    <property type="protein sequence ID" value="TGZ48597.1"/>
    <property type="molecule type" value="Genomic_DNA"/>
</dbReference>
<dbReference type="Proteomes" id="UP000310200">
    <property type="component" value="Unassembled WGS sequence"/>
</dbReference>
<organism evidence="1 2">
    <name type="scientific">Temnothorax longispinosus</name>
    <dbReference type="NCBI Taxonomy" id="300112"/>
    <lineage>
        <taxon>Eukaryota</taxon>
        <taxon>Metazoa</taxon>
        <taxon>Ecdysozoa</taxon>
        <taxon>Arthropoda</taxon>
        <taxon>Hexapoda</taxon>
        <taxon>Insecta</taxon>
        <taxon>Pterygota</taxon>
        <taxon>Neoptera</taxon>
        <taxon>Endopterygota</taxon>
        <taxon>Hymenoptera</taxon>
        <taxon>Apocrita</taxon>
        <taxon>Aculeata</taxon>
        <taxon>Formicoidea</taxon>
        <taxon>Formicidae</taxon>
        <taxon>Myrmicinae</taxon>
        <taxon>Temnothorax</taxon>
    </lineage>
</organism>
<sequence length="149" mass="16982">MKLKREVCVTNNKSLYSTSPGVTICRSDKIALFLVINLLNLECIAERASFFFFNNGLRFFAAQKRFILRELLIYRKQRRIDISAERTEIKRDSSGTISFYATLSLCQRKMSLPAESKVPHYFASITGLAFAKHLGQHACPLQNQNIKGS</sequence>
<proteinExistence type="predicted"/>
<accession>A0A4S2KL48</accession>
<protein>
    <submittedName>
        <fullName evidence="1">Uncharacterized protein</fullName>
    </submittedName>
</protein>
<evidence type="ECO:0000313" key="1">
    <source>
        <dbReference type="EMBL" id="TGZ48597.1"/>
    </source>
</evidence>
<dbReference type="STRING" id="300112.A0A4S2KL48"/>
<name>A0A4S2KL48_9HYME</name>